<sequence>MTLVLVHGNPETDAVWSPLVDALGRTDVVRLSPPGFGAPLPSGFSATYLAYRDWLVDELEGLDQPVDLVGHDWGGGHVVNTVMHRPELVRSWATDVVGLFDRDYVWHDVAQGFQTPEVGEQLVAMMHDGSIEQRAQQLVTFGIPAEVSTSFAAAQGPEMSRAVLALYRSACQPALADAGRALENAAARPGLALLATADTFVGTEEMQRRAAGRAGARTEVLDGLGHWWMLEDPAAGAAALIRFWESLDR</sequence>
<dbReference type="PANTHER" id="PTHR43798">
    <property type="entry name" value="MONOACYLGLYCEROL LIPASE"/>
    <property type="match status" value="1"/>
</dbReference>
<feature type="domain" description="AB hydrolase-1" evidence="1">
    <location>
        <begin position="3"/>
        <end position="238"/>
    </location>
</feature>
<dbReference type="SUPFAM" id="SSF53474">
    <property type="entry name" value="alpha/beta-Hydrolases"/>
    <property type="match status" value="1"/>
</dbReference>
<organism evidence="2 3">
    <name type="scientific">Mycolicibacterium hippocampi</name>
    <dbReference type="NCBI Taxonomy" id="659824"/>
    <lineage>
        <taxon>Bacteria</taxon>
        <taxon>Bacillati</taxon>
        <taxon>Actinomycetota</taxon>
        <taxon>Actinomycetes</taxon>
        <taxon>Mycobacteriales</taxon>
        <taxon>Mycobacteriaceae</taxon>
        <taxon>Mycolicibacterium</taxon>
    </lineage>
</organism>
<dbReference type="PANTHER" id="PTHR43798:SF33">
    <property type="entry name" value="HYDROLASE, PUTATIVE (AFU_ORTHOLOGUE AFUA_2G14860)-RELATED"/>
    <property type="match status" value="1"/>
</dbReference>
<dbReference type="InterPro" id="IPR029058">
    <property type="entry name" value="AB_hydrolase_fold"/>
</dbReference>
<evidence type="ECO:0000313" key="2">
    <source>
        <dbReference type="EMBL" id="GFH04343.1"/>
    </source>
</evidence>
<proteinExistence type="predicted"/>
<dbReference type="InterPro" id="IPR050266">
    <property type="entry name" value="AB_hydrolase_sf"/>
</dbReference>
<keyword evidence="2" id="KW-0378">Hydrolase</keyword>
<dbReference type="EMBL" id="BLLB01000002">
    <property type="protein sequence ID" value="GFH04343.1"/>
    <property type="molecule type" value="Genomic_DNA"/>
</dbReference>
<gene>
    <name evidence="2" type="ORF">MHIP_48260</name>
</gene>
<dbReference type="Gene3D" id="3.40.50.1820">
    <property type="entry name" value="alpha/beta hydrolase"/>
    <property type="match status" value="1"/>
</dbReference>
<comment type="caution">
    <text evidence="2">The sequence shown here is derived from an EMBL/GenBank/DDBJ whole genome shotgun (WGS) entry which is preliminary data.</text>
</comment>
<evidence type="ECO:0000313" key="3">
    <source>
        <dbReference type="Proteomes" id="UP000465304"/>
    </source>
</evidence>
<dbReference type="GO" id="GO:0016787">
    <property type="term" value="F:hydrolase activity"/>
    <property type="evidence" value="ECO:0007669"/>
    <property type="project" value="UniProtKB-KW"/>
</dbReference>
<dbReference type="Proteomes" id="UP000465304">
    <property type="component" value="Unassembled WGS sequence"/>
</dbReference>
<protein>
    <submittedName>
        <fullName evidence="2">Hydrolase</fullName>
    </submittedName>
</protein>
<dbReference type="Pfam" id="PF12697">
    <property type="entry name" value="Abhydrolase_6"/>
    <property type="match status" value="1"/>
</dbReference>
<dbReference type="InterPro" id="IPR000073">
    <property type="entry name" value="AB_hydrolase_1"/>
</dbReference>
<name>A0A7I9ZU89_9MYCO</name>
<dbReference type="AlphaFoldDB" id="A0A7I9ZU89"/>
<accession>A0A7I9ZU89</accession>
<dbReference type="RefSeq" id="WP_163893141.1">
    <property type="nucleotide sequence ID" value="NZ_BLLB01000002.1"/>
</dbReference>
<evidence type="ECO:0000259" key="1">
    <source>
        <dbReference type="Pfam" id="PF12697"/>
    </source>
</evidence>
<keyword evidence="3" id="KW-1185">Reference proteome</keyword>
<dbReference type="GO" id="GO:0016020">
    <property type="term" value="C:membrane"/>
    <property type="evidence" value="ECO:0007669"/>
    <property type="project" value="TreeGrafter"/>
</dbReference>
<reference evidence="2 3" key="1">
    <citation type="journal article" date="2019" name="Emerg. Microbes Infect.">
        <title>Comprehensive subspecies identification of 175 nontuberculous mycobacteria species based on 7547 genomic profiles.</title>
        <authorList>
            <person name="Matsumoto Y."/>
            <person name="Kinjo T."/>
            <person name="Motooka D."/>
            <person name="Nabeya D."/>
            <person name="Jung N."/>
            <person name="Uechi K."/>
            <person name="Horii T."/>
            <person name="Iida T."/>
            <person name="Fujita J."/>
            <person name="Nakamura S."/>
        </authorList>
    </citation>
    <scope>NUCLEOTIDE SEQUENCE [LARGE SCALE GENOMIC DNA]</scope>
    <source>
        <strain evidence="2 3">JCM 30996</strain>
    </source>
</reference>